<dbReference type="GO" id="GO:0003676">
    <property type="term" value="F:nucleic acid binding"/>
    <property type="evidence" value="ECO:0007669"/>
    <property type="project" value="InterPro"/>
</dbReference>
<evidence type="ECO:0000313" key="3">
    <source>
        <dbReference type="EMBL" id="KAL0485605.1"/>
    </source>
</evidence>
<keyword evidence="1" id="KW-1133">Transmembrane helix</keyword>
<comment type="caution">
    <text evidence="3">The sequence shown here is derived from an EMBL/GenBank/DDBJ whole genome shotgun (WGS) entry which is preliminary data.</text>
</comment>
<sequence length="172" mass="19552">MTIPAMILTGINYQGGKFNGNPNITKVRYASLENHYEVPLEVPILDIIGMLPLILFLVYFRMFAPKIKRTQRASDYSILVTRLPSDATSEEVKEHFSFYGQVYDATLALNNGKLIRLRKQQQEMIEQLKDYREDGLPDGKKRSIILGLGGDSVDSLSDKISKLQSEINDLKR</sequence>
<dbReference type="InterPro" id="IPR012677">
    <property type="entry name" value="Nucleotide-bd_a/b_plait_sf"/>
</dbReference>
<feature type="non-terminal residue" evidence="3">
    <location>
        <position position="172"/>
    </location>
</feature>
<dbReference type="Gene3D" id="3.30.70.330">
    <property type="match status" value="1"/>
</dbReference>
<dbReference type="AlphaFoldDB" id="A0AAW2Z853"/>
<evidence type="ECO:0000313" key="4">
    <source>
        <dbReference type="Proteomes" id="UP001431209"/>
    </source>
</evidence>
<keyword evidence="4" id="KW-1185">Reference proteome</keyword>
<dbReference type="InterPro" id="IPR027815">
    <property type="entry name" value="CSC1/OSCA1-like_cyt"/>
</dbReference>
<dbReference type="SUPFAM" id="SSF54928">
    <property type="entry name" value="RNA-binding domain, RBD"/>
    <property type="match status" value="1"/>
</dbReference>
<keyword evidence="1" id="KW-0472">Membrane</keyword>
<evidence type="ECO:0000259" key="2">
    <source>
        <dbReference type="Pfam" id="PF14703"/>
    </source>
</evidence>
<keyword evidence="1" id="KW-0812">Transmembrane</keyword>
<feature type="transmembrane region" description="Helical" evidence="1">
    <location>
        <begin position="44"/>
        <end position="64"/>
    </location>
</feature>
<dbReference type="EMBL" id="JAOPGA020001154">
    <property type="protein sequence ID" value="KAL0485605.1"/>
    <property type="molecule type" value="Genomic_DNA"/>
</dbReference>
<name>A0AAW2Z853_9EUKA</name>
<dbReference type="InterPro" id="IPR035979">
    <property type="entry name" value="RBD_domain_sf"/>
</dbReference>
<feature type="domain" description="CSC1/OSCA1-like cytosolic" evidence="2">
    <location>
        <begin position="75"/>
        <end position="170"/>
    </location>
</feature>
<dbReference type="Proteomes" id="UP001431209">
    <property type="component" value="Unassembled WGS sequence"/>
</dbReference>
<proteinExistence type="predicted"/>
<reference evidence="3 4" key="1">
    <citation type="submission" date="2024-03" db="EMBL/GenBank/DDBJ databases">
        <title>The Acrasis kona genome and developmental transcriptomes reveal deep origins of eukaryotic multicellular pathways.</title>
        <authorList>
            <person name="Sheikh S."/>
            <person name="Fu C.-J."/>
            <person name="Brown M.W."/>
            <person name="Baldauf S.L."/>
        </authorList>
    </citation>
    <scope>NUCLEOTIDE SEQUENCE [LARGE SCALE GENOMIC DNA]</scope>
    <source>
        <strain evidence="3 4">ATCC MYA-3509</strain>
    </source>
</reference>
<accession>A0AAW2Z853</accession>
<evidence type="ECO:0000256" key="1">
    <source>
        <dbReference type="SAM" id="Phobius"/>
    </source>
</evidence>
<protein>
    <recommendedName>
        <fullName evidence="2">CSC1/OSCA1-like cytosolic domain-containing protein</fullName>
    </recommendedName>
</protein>
<organism evidence="3 4">
    <name type="scientific">Acrasis kona</name>
    <dbReference type="NCBI Taxonomy" id="1008807"/>
    <lineage>
        <taxon>Eukaryota</taxon>
        <taxon>Discoba</taxon>
        <taxon>Heterolobosea</taxon>
        <taxon>Tetramitia</taxon>
        <taxon>Eutetramitia</taxon>
        <taxon>Acrasidae</taxon>
        <taxon>Acrasis</taxon>
    </lineage>
</organism>
<dbReference type="Pfam" id="PF14703">
    <property type="entry name" value="PHM7_cyt"/>
    <property type="match status" value="1"/>
</dbReference>
<gene>
    <name evidence="3" type="ORF">AKO1_003180</name>
</gene>